<dbReference type="EMBL" id="BSYR01000004">
    <property type="protein sequence ID" value="GMI66215.1"/>
    <property type="molecule type" value="Genomic_DNA"/>
</dbReference>
<dbReference type="Proteomes" id="UP001165190">
    <property type="component" value="Unassembled WGS sequence"/>
</dbReference>
<comment type="caution">
    <text evidence="1">The sequence shown here is derived from an EMBL/GenBank/DDBJ whole genome shotgun (WGS) entry which is preliminary data.</text>
</comment>
<dbReference type="OrthoDB" id="1744743at2759"/>
<evidence type="ECO:0000313" key="1">
    <source>
        <dbReference type="EMBL" id="GMI66215.1"/>
    </source>
</evidence>
<proteinExistence type="predicted"/>
<organism evidence="1 2">
    <name type="scientific">Hibiscus trionum</name>
    <name type="common">Flower of an hour</name>
    <dbReference type="NCBI Taxonomy" id="183268"/>
    <lineage>
        <taxon>Eukaryota</taxon>
        <taxon>Viridiplantae</taxon>
        <taxon>Streptophyta</taxon>
        <taxon>Embryophyta</taxon>
        <taxon>Tracheophyta</taxon>
        <taxon>Spermatophyta</taxon>
        <taxon>Magnoliopsida</taxon>
        <taxon>eudicotyledons</taxon>
        <taxon>Gunneridae</taxon>
        <taxon>Pentapetalae</taxon>
        <taxon>rosids</taxon>
        <taxon>malvids</taxon>
        <taxon>Malvales</taxon>
        <taxon>Malvaceae</taxon>
        <taxon>Malvoideae</taxon>
        <taxon>Hibiscus</taxon>
    </lineage>
</organism>
<reference evidence="1" key="1">
    <citation type="submission" date="2023-05" db="EMBL/GenBank/DDBJ databases">
        <title>Genome and transcriptome analyses reveal genes involved in the formation of fine ridges on petal epidermal cells in Hibiscus trionum.</title>
        <authorList>
            <person name="Koshimizu S."/>
            <person name="Masuda S."/>
            <person name="Ishii T."/>
            <person name="Shirasu K."/>
            <person name="Hoshino A."/>
            <person name="Arita M."/>
        </authorList>
    </citation>
    <scope>NUCLEOTIDE SEQUENCE</scope>
    <source>
        <strain evidence="1">Hamamatsu line</strain>
    </source>
</reference>
<protein>
    <submittedName>
        <fullName evidence="1">Glutamate-1-semialdehyde-2,1-aminomutase</fullName>
    </submittedName>
</protein>
<name>A0A9W7LK25_HIBTR</name>
<dbReference type="InterPro" id="IPR015422">
    <property type="entry name" value="PyrdxlP-dep_Trfase_small"/>
</dbReference>
<gene>
    <name evidence="1" type="ORF">HRI_000290800</name>
</gene>
<keyword evidence="2" id="KW-1185">Reference proteome</keyword>
<sequence>MAALINGIGGVGFGCQTCCSELLKTSPSPSRSSYFRIRMSLSADDKQTSYTLRKSQEAFNAAMNLMPEGVNSPVRAFKYVGGKLI</sequence>
<dbReference type="Gene3D" id="3.90.1150.10">
    <property type="entry name" value="Aspartate Aminotransferase, domain 1"/>
    <property type="match status" value="1"/>
</dbReference>
<evidence type="ECO:0000313" key="2">
    <source>
        <dbReference type="Proteomes" id="UP001165190"/>
    </source>
</evidence>
<accession>A0A9W7LK25</accession>
<dbReference type="AlphaFoldDB" id="A0A9W7LK25"/>